<organism evidence="2 3">
    <name type="scientific">Cupriavidus necator (strain ATCC 17699 / DSM 428 / KCTC 22496 / NCIMB 10442 / H16 / Stanier 337)</name>
    <name type="common">Ralstonia eutropha</name>
    <dbReference type="NCBI Taxonomy" id="381666"/>
    <lineage>
        <taxon>Bacteria</taxon>
        <taxon>Pseudomonadati</taxon>
        <taxon>Pseudomonadota</taxon>
        <taxon>Betaproteobacteria</taxon>
        <taxon>Burkholderiales</taxon>
        <taxon>Burkholderiaceae</taxon>
        <taxon>Cupriavidus</taxon>
    </lineage>
</organism>
<sequence length="69" mass="7529">MAWRVRPLPPSSVHAARWYSRCGCRRIASMSIPSSSQCNCSTVSVATDASRGQANRSASNRFNSSQKPL</sequence>
<dbReference type="Proteomes" id="UP000008210">
    <property type="component" value="Plasmid megaplasmid pHG1"/>
</dbReference>
<proteinExistence type="predicted"/>
<feature type="region of interest" description="Disordered" evidence="1">
    <location>
        <begin position="49"/>
        <end position="69"/>
    </location>
</feature>
<dbReference type="AlphaFoldDB" id="Q7WXJ1"/>
<dbReference type="KEGG" id="reh:PHG143"/>
<accession>Q7WXJ1</accession>
<evidence type="ECO:0000313" key="2">
    <source>
        <dbReference type="EMBL" id="AAP85895.1"/>
    </source>
</evidence>
<gene>
    <name evidence="2" type="ordered locus">PHG143</name>
</gene>
<reference evidence="2 3" key="1">
    <citation type="journal article" date="2003" name="J. Mol. Biol.">
        <title>Complete nucleotide sequence of pHG1: a Ralstonia eutropha H16 megaplasmid encoding key enzymes of H(2)-based lithoautotrophy and anaerobiosis.</title>
        <authorList>
            <person name="Schwartz E."/>
            <person name="Henne A."/>
            <person name="Cramm R."/>
            <person name="Eitinger T."/>
            <person name="Friedrich B."/>
            <person name="Gottschalk G."/>
        </authorList>
    </citation>
    <scope>NUCLEOTIDE SEQUENCE [LARGE SCALE GENOMIC DNA]</scope>
    <source>
        <strain evidence="3">ATCC 17699 / DSM 428 / KCTC 22496 / NCIMB 10442 / H16 / Stanier 337</strain>
        <plasmid evidence="2 3">megaplasmid pHG1</plasmid>
    </source>
</reference>
<keyword evidence="2" id="KW-0614">Plasmid</keyword>
<evidence type="ECO:0000313" key="3">
    <source>
        <dbReference type="Proteomes" id="UP000008210"/>
    </source>
</evidence>
<dbReference type="EMBL" id="AY305378">
    <property type="protein sequence ID" value="AAP85895.1"/>
    <property type="molecule type" value="Genomic_DNA"/>
</dbReference>
<evidence type="ECO:0000256" key="1">
    <source>
        <dbReference type="SAM" id="MobiDB-lite"/>
    </source>
</evidence>
<protein>
    <submittedName>
        <fullName evidence="2">Uncharacterized protein</fullName>
    </submittedName>
</protein>
<geneLocation type="plasmid" evidence="2 3">
    <name>megaplasmid pHG1</name>
</geneLocation>
<name>Q7WXJ1_CUPNH</name>
<keyword evidence="3" id="KW-1185">Reference proteome</keyword>
<dbReference type="HOGENOM" id="CLU_2768878_0_0_4"/>
<feature type="compositionally biased region" description="Low complexity" evidence="1">
    <location>
        <begin position="54"/>
        <end position="69"/>
    </location>
</feature>